<dbReference type="Proteomes" id="UP001430360">
    <property type="component" value="Unassembled WGS sequence"/>
</dbReference>
<evidence type="ECO:0000256" key="1">
    <source>
        <dbReference type="SAM" id="Phobius"/>
    </source>
</evidence>
<protein>
    <submittedName>
        <fullName evidence="2">Uncharacterized protein</fullName>
    </submittedName>
</protein>
<proteinExistence type="predicted"/>
<evidence type="ECO:0000313" key="3">
    <source>
        <dbReference type="Proteomes" id="UP001430360"/>
    </source>
</evidence>
<reference evidence="2" key="2">
    <citation type="journal article" date="2022" name="Syst. Appl. Microbiol.">
        <title>Physiological and genomic characterisation of Luteimonas fraxinea sp. nov., a bacterial species associated with trees tolerant to ash dieback.</title>
        <authorList>
            <person name="Ulrich K."/>
            <person name="Becker R."/>
            <person name="Behrendt U."/>
            <person name="Kube M."/>
            <person name="Schneck V."/>
            <person name="Ulrich A."/>
        </authorList>
    </citation>
    <scope>NUCLEOTIDE SEQUENCE</scope>
    <source>
        <strain evidence="2">A1P009</strain>
    </source>
</reference>
<feature type="transmembrane region" description="Helical" evidence="1">
    <location>
        <begin position="75"/>
        <end position="99"/>
    </location>
</feature>
<keyword evidence="1" id="KW-0472">Membrane</keyword>
<reference evidence="2" key="1">
    <citation type="submission" date="2021-12" db="EMBL/GenBank/DDBJ databases">
        <authorList>
            <person name="Ulrich A."/>
        </authorList>
    </citation>
    <scope>NUCLEOTIDE SEQUENCE</scope>
    <source>
        <strain evidence="2">A1P009</strain>
    </source>
</reference>
<evidence type="ECO:0000313" key="2">
    <source>
        <dbReference type="EMBL" id="MCD9097898.1"/>
    </source>
</evidence>
<dbReference type="RefSeq" id="WP_232137031.1">
    <property type="nucleotide sequence ID" value="NZ_CP089507.1"/>
</dbReference>
<feature type="transmembrane region" description="Helical" evidence="1">
    <location>
        <begin position="111"/>
        <end position="138"/>
    </location>
</feature>
<feature type="transmembrane region" description="Helical" evidence="1">
    <location>
        <begin position="43"/>
        <end position="63"/>
    </location>
</feature>
<comment type="caution">
    <text evidence="2">The sequence shown here is derived from an EMBL/GenBank/DDBJ whole genome shotgun (WGS) entry which is preliminary data.</text>
</comment>
<keyword evidence="1" id="KW-1133">Transmembrane helix</keyword>
<sequence>MSAGSEPASPYAPPATASPALRVPVSPAAASSQLRTLGVLHHILGALSLAGAVVFGIILVFGFTQEAAEGFTDPVGKATIAVFGVLTIGSLIGGVLCIWSGLHLLRHTRTGLCTTVAALLCLHVPLGTALGIATLVILQRPDTRALFDVAGARR</sequence>
<accession>A0ABS8UEG8</accession>
<dbReference type="EMBL" id="JAJQKU010000004">
    <property type="protein sequence ID" value="MCD9097898.1"/>
    <property type="molecule type" value="Genomic_DNA"/>
</dbReference>
<keyword evidence="1" id="KW-0812">Transmembrane</keyword>
<name>A0ABS8UEG8_9GAMM</name>
<organism evidence="2 3">
    <name type="scientific">Luteimonas fraxinea</name>
    <dbReference type="NCBI Taxonomy" id="2901869"/>
    <lineage>
        <taxon>Bacteria</taxon>
        <taxon>Pseudomonadati</taxon>
        <taxon>Pseudomonadota</taxon>
        <taxon>Gammaproteobacteria</taxon>
        <taxon>Lysobacterales</taxon>
        <taxon>Lysobacteraceae</taxon>
        <taxon>Luteimonas</taxon>
    </lineage>
</organism>
<keyword evidence="3" id="KW-1185">Reference proteome</keyword>
<gene>
    <name evidence="2" type="ORF">LTT95_13220</name>
</gene>